<sequence length="437" mass="48555">MSLDGLPYEIHGIILTHLTNNDLVSLSRTARTLNLLVVPIVYQHTFLDFALGDEDASAADDNDIALSALLGLVTDTQGQSRYVKRITVRSREQEDTALRAQKELLSDDETVSAVSCLLESGLRNMSQVSHVDWLSTLSTPESVFTALQAPLESLHCSAAWLDKSHELDFNNIVTLKSLTSLSITEIPEGTLPPLLPALLSQHDMHLKSLRLQYVSPVCDNHGPASECPFETLANDLNLAGKDVNLSSLSLSLPRQPTSTTWFESFISPSLTDFTYHIHARDDQRVDIVEDGMHNELFAYIHAEAKPQSQSQTTQSQQQQQQQQQHLKLKSLQTNTSSPALAFLIESSTNLEHLILAYQPPSHCGDAINLSGHFVSLRSLCLPHADRIWYDDEAFRLYGRDDFGYLKVIVDNCLLLEELAMNLCAGQEVCSLSSRLSF</sequence>
<dbReference type="InterPro" id="IPR001810">
    <property type="entry name" value="F-box_dom"/>
</dbReference>
<dbReference type="EMBL" id="JBFTWV010000199">
    <property type="protein sequence ID" value="KAL2783998.1"/>
    <property type="molecule type" value="Genomic_DNA"/>
</dbReference>
<gene>
    <name evidence="3" type="ORF">BJX66DRAFT_97430</name>
</gene>
<dbReference type="PROSITE" id="PS50181">
    <property type="entry name" value="FBOX"/>
    <property type="match status" value="1"/>
</dbReference>
<protein>
    <recommendedName>
        <fullName evidence="2">F-box domain-containing protein</fullName>
    </recommendedName>
</protein>
<evidence type="ECO:0000313" key="3">
    <source>
        <dbReference type="EMBL" id="KAL2783998.1"/>
    </source>
</evidence>
<feature type="compositionally biased region" description="Low complexity" evidence="1">
    <location>
        <begin position="307"/>
        <end position="324"/>
    </location>
</feature>
<keyword evidence="4" id="KW-1185">Reference proteome</keyword>
<evidence type="ECO:0000259" key="2">
    <source>
        <dbReference type="PROSITE" id="PS50181"/>
    </source>
</evidence>
<proteinExistence type="predicted"/>
<feature type="region of interest" description="Disordered" evidence="1">
    <location>
        <begin position="307"/>
        <end position="328"/>
    </location>
</feature>
<evidence type="ECO:0000256" key="1">
    <source>
        <dbReference type="SAM" id="MobiDB-lite"/>
    </source>
</evidence>
<dbReference type="Proteomes" id="UP001610563">
    <property type="component" value="Unassembled WGS sequence"/>
</dbReference>
<name>A0ABR4FL68_9EURO</name>
<organism evidence="3 4">
    <name type="scientific">Aspergillus keveii</name>
    <dbReference type="NCBI Taxonomy" id="714993"/>
    <lineage>
        <taxon>Eukaryota</taxon>
        <taxon>Fungi</taxon>
        <taxon>Dikarya</taxon>
        <taxon>Ascomycota</taxon>
        <taxon>Pezizomycotina</taxon>
        <taxon>Eurotiomycetes</taxon>
        <taxon>Eurotiomycetidae</taxon>
        <taxon>Eurotiales</taxon>
        <taxon>Aspergillaceae</taxon>
        <taxon>Aspergillus</taxon>
        <taxon>Aspergillus subgen. Nidulantes</taxon>
    </lineage>
</organism>
<feature type="domain" description="F-box" evidence="2">
    <location>
        <begin position="1"/>
        <end position="49"/>
    </location>
</feature>
<comment type="caution">
    <text evidence="3">The sequence shown here is derived from an EMBL/GenBank/DDBJ whole genome shotgun (WGS) entry which is preliminary data.</text>
</comment>
<accession>A0ABR4FL68</accession>
<reference evidence="3 4" key="1">
    <citation type="submission" date="2024-07" db="EMBL/GenBank/DDBJ databases">
        <title>Section-level genome sequencing and comparative genomics of Aspergillus sections Usti and Cavernicolus.</title>
        <authorList>
            <consortium name="Lawrence Berkeley National Laboratory"/>
            <person name="Nybo J.L."/>
            <person name="Vesth T.C."/>
            <person name="Theobald S."/>
            <person name="Frisvad J.C."/>
            <person name="Larsen T.O."/>
            <person name="Kjaerboelling I."/>
            <person name="Rothschild-Mancinelli K."/>
            <person name="Lyhne E.K."/>
            <person name="Kogle M.E."/>
            <person name="Barry K."/>
            <person name="Clum A."/>
            <person name="Na H."/>
            <person name="Ledsgaard L."/>
            <person name="Lin J."/>
            <person name="Lipzen A."/>
            <person name="Kuo A."/>
            <person name="Riley R."/>
            <person name="Mondo S."/>
            <person name="Labutti K."/>
            <person name="Haridas S."/>
            <person name="Pangalinan J."/>
            <person name="Salamov A.A."/>
            <person name="Simmons B.A."/>
            <person name="Magnuson J.K."/>
            <person name="Chen J."/>
            <person name="Drula E."/>
            <person name="Henrissat B."/>
            <person name="Wiebenga A."/>
            <person name="Lubbers R.J."/>
            <person name="Gomes A.C."/>
            <person name="Makela M.R."/>
            <person name="Stajich J."/>
            <person name="Grigoriev I.V."/>
            <person name="Mortensen U.H."/>
            <person name="De Vries R.P."/>
            <person name="Baker S.E."/>
            <person name="Andersen M.R."/>
        </authorList>
    </citation>
    <scope>NUCLEOTIDE SEQUENCE [LARGE SCALE GENOMIC DNA]</scope>
    <source>
        <strain evidence="3 4">CBS 209.92</strain>
    </source>
</reference>
<evidence type="ECO:0000313" key="4">
    <source>
        <dbReference type="Proteomes" id="UP001610563"/>
    </source>
</evidence>